<dbReference type="STRING" id="406327.Mevan_0257"/>
<dbReference type="Proteomes" id="UP000001107">
    <property type="component" value="Chromosome"/>
</dbReference>
<dbReference type="eggNOG" id="arCOG02381">
    <property type="taxonomic scope" value="Archaea"/>
</dbReference>
<evidence type="ECO:0000313" key="4">
    <source>
        <dbReference type="EMBL" id="ABR54166.1"/>
    </source>
</evidence>
<evidence type="ECO:0000256" key="1">
    <source>
        <dbReference type="ARBA" id="ARBA00022500"/>
    </source>
</evidence>
<dbReference type="EMBL" id="CP000742">
    <property type="protein sequence ID" value="ABR54166.1"/>
    <property type="molecule type" value="Genomic_DNA"/>
</dbReference>
<dbReference type="GeneID" id="5324915"/>
<dbReference type="CDD" id="cd17911">
    <property type="entry name" value="CheC_ClassIII"/>
    <property type="match status" value="1"/>
</dbReference>
<dbReference type="OrthoDB" id="182374at2157"/>
<dbReference type="Gene3D" id="3.40.1550.10">
    <property type="entry name" value="CheC-like"/>
    <property type="match status" value="1"/>
</dbReference>
<protein>
    <submittedName>
        <fullName evidence="4">CheC, inhibitor of MCP methylation</fullName>
    </submittedName>
</protein>
<keyword evidence="5" id="KW-1185">Reference proteome</keyword>
<accession>A6UNU4</accession>
<dbReference type="KEGG" id="mvn:Mevan_0257"/>
<dbReference type="PANTHER" id="PTHR43693">
    <property type="entry name" value="PROTEIN PHOSPHATASE CHEZ"/>
    <property type="match status" value="1"/>
</dbReference>
<dbReference type="Pfam" id="PF13690">
    <property type="entry name" value="CheX"/>
    <property type="match status" value="1"/>
</dbReference>
<keyword evidence="1" id="KW-0145">Chemotaxis</keyword>
<sequence length="229" mass="25604">MNLSKEEWDVILKGILEEEFGGEKMLLKTATYSTKNLESIENLGKTAAEKAANFVQEMSGESVDVKVFKVNLTSTPELLDKISDEENKVFTQIDFNGEISGVGVLIFSEESALKMADAMLLGMGMEEESNEKFGEMRVSAINETCNLLISAFVDTIANFMETGLNMTPPNFWIGKMRDLIMNEVKNHKIEAKDSIFTFKSELFSNNIGSGFEVFIVMDPESTNNLFEKI</sequence>
<evidence type="ECO:0000256" key="2">
    <source>
        <dbReference type="ARBA" id="ARBA00022801"/>
    </source>
</evidence>
<dbReference type="RefSeq" id="WP_011972069.1">
    <property type="nucleotide sequence ID" value="NC_009634.1"/>
</dbReference>
<gene>
    <name evidence="4" type="ordered locus">Mevan_0257</name>
</gene>
<dbReference type="HOGENOM" id="CLU_1118232_0_0_2"/>
<evidence type="ECO:0000313" key="5">
    <source>
        <dbReference type="Proteomes" id="UP000001107"/>
    </source>
</evidence>
<keyword evidence="2" id="KW-0378">Hydrolase</keyword>
<reference evidence="4" key="1">
    <citation type="submission" date="2007-06" db="EMBL/GenBank/DDBJ databases">
        <title>Complete sequence of Methanococcus vannielii SB.</title>
        <authorList>
            <consortium name="US DOE Joint Genome Institute"/>
            <person name="Copeland A."/>
            <person name="Lucas S."/>
            <person name="Lapidus A."/>
            <person name="Barry K."/>
            <person name="Glavina del Rio T."/>
            <person name="Dalin E."/>
            <person name="Tice H."/>
            <person name="Pitluck S."/>
            <person name="Chain P."/>
            <person name="Malfatti S."/>
            <person name="Shin M."/>
            <person name="Vergez L."/>
            <person name="Schmutz J."/>
            <person name="Larimer F."/>
            <person name="Land M."/>
            <person name="Hauser L."/>
            <person name="Kyrpides N."/>
            <person name="Anderson I."/>
            <person name="Sieprawska-Lupa M."/>
            <person name="Whitman W.B."/>
            <person name="Richardson P."/>
        </authorList>
    </citation>
    <scope>NUCLEOTIDE SEQUENCE [LARGE SCALE GENOMIC DNA]</scope>
    <source>
        <strain evidence="4">SB</strain>
    </source>
</reference>
<feature type="domain" description="Chemotaxis phosphatase CheX-like" evidence="3">
    <location>
        <begin position="91"/>
        <end position="175"/>
    </location>
</feature>
<dbReference type="InterPro" id="IPR028976">
    <property type="entry name" value="CheC-like_sf"/>
</dbReference>
<dbReference type="PANTHER" id="PTHR43693:SF1">
    <property type="entry name" value="PROTEIN PHOSPHATASE CHEZ"/>
    <property type="match status" value="1"/>
</dbReference>
<dbReference type="GO" id="GO:0016787">
    <property type="term" value="F:hydrolase activity"/>
    <property type="evidence" value="ECO:0007669"/>
    <property type="project" value="UniProtKB-KW"/>
</dbReference>
<organism evidence="4 5">
    <name type="scientific">Methanococcus vannielii (strain ATCC 35089 / DSM 1224 / JCM 13029 / OCM 148 / SB)</name>
    <dbReference type="NCBI Taxonomy" id="406327"/>
    <lineage>
        <taxon>Archaea</taxon>
        <taxon>Methanobacteriati</taxon>
        <taxon>Methanobacteriota</taxon>
        <taxon>Methanomada group</taxon>
        <taxon>Methanococci</taxon>
        <taxon>Methanococcales</taxon>
        <taxon>Methanococcaceae</taxon>
        <taxon>Methanococcus</taxon>
    </lineage>
</organism>
<dbReference type="InterPro" id="IPR050992">
    <property type="entry name" value="CheZ_family_phosphatases"/>
</dbReference>
<dbReference type="InterPro" id="IPR028051">
    <property type="entry name" value="CheX-like_dom"/>
</dbReference>
<name>A6UNU4_METVS</name>
<evidence type="ECO:0000259" key="3">
    <source>
        <dbReference type="Pfam" id="PF13690"/>
    </source>
</evidence>
<dbReference type="AlphaFoldDB" id="A6UNU4"/>
<dbReference type="GO" id="GO:0006935">
    <property type="term" value="P:chemotaxis"/>
    <property type="evidence" value="ECO:0007669"/>
    <property type="project" value="UniProtKB-KW"/>
</dbReference>
<dbReference type="SUPFAM" id="SSF103039">
    <property type="entry name" value="CheC-like"/>
    <property type="match status" value="1"/>
</dbReference>
<proteinExistence type="predicted"/>